<accession>A0A0B5FNY4</accession>
<dbReference type="InterPro" id="IPR004358">
    <property type="entry name" value="Sig_transdc_His_kin-like_C"/>
</dbReference>
<dbReference type="SUPFAM" id="SSF55785">
    <property type="entry name" value="PYP-like sensor domain (PAS domain)"/>
    <property type="match status" value="1"/>
</dbReference>
<dbReference type="InterPro" id="IPR003594">
    <property type="entry name" value="HATPase_dom"/>
</dbReference>
<feature type="domain" description="PAS" evidence="8">
    <location>
        <begin position="28"/>
        <end position="99"/>
    </location>
</feature>
<dbReference type="PROSITE" id="PS50113">
    <property type="entry name" value="PAC"/>
    <property type="match status" value="1"/>
</dbReference>
<dbReference type="SUPFAM" id="SSF55781">
    <property type="entry name" value="GAF domain-like"/>
    <property type="match status" value="1"/>
</dbReference>
<dbReference type="GO" id="GO:0005886">
    <property type="term" value="C:plasma membrane"/>
    <property type="evidence" value="ECO:0007669"/>
    <property type="project" value="TreeGrafter"/>
</dbReference>
<dbReference type="InterPro" id="IPR003018">
    <property type="entry name" value="GAF"/>
</dbReference>
<dbReference type="PROSITE" id="PS50112">
    <property type="entry name" value="PAS"/>
    <property type="match status" value="1"/>
</dbReference>
<dbReference type="Gene3D" id="3.30.450.20">
    <property type="entry name" value="PAS domain"/>
    <property type="match status" value="1"/>
</dbReference>
<dbReference type="PANTHER" id="PTHR43047:SF72">
    <property type="entry name" value="OSMOSENSING HISTIDINE PROTEIN KINASE SLN1"/>
    <property type="match status" value="1"/>
</dbReference>
<evidence type="ECO:0000259" key="9">
    <source>
        <dbReference type="PROSITE" id="PS50113"/>
    </source>
</evidence>
<dbReference type="Gene3D" id="3.30.565.10">
    <property type="entry name" value="Histidine kinase-like ATPase, C-terminal domain"/>
    <property type="match status" value="1"/>
</dbReference>
<keyword evidence="11" id="KW-1185">Reference proteome</keyword>
<dbReference type="Pfam" id="PF13426">
    <property type="entry name" value="PAS_9"/>
    <property type="match status" value="1"/>
</dbReference>
<dbReference type="InterPro" id="IPR036097">
    <property type="entry name" value="HisK_dim/P_sf"/>
</dbReference>
<dbReference type="SMART" id="SM00388">
    <property type="entry name" value="HisKA"/>
    <property type="match status" value="1"/>
</dbReference>
<dbReference type="KEGG" id="gsb:GSUB_03100"/>
<dbReference type="SMART" id="SM00091">
    <property type="entry name" value="PAS"/>
    <property type="match status" value="1"/>
</dbReference>
<dbReference type="InterPro" id="IPR036890">
    <property type="entry name" value="HATPase_C_sf"/>
</dbReference>
<dbReference type="CDD" id="cd00130">
    <property type="entry name" value="PAS"/>
    <property type="match status" value="1"/>
</dbReference>
<dbReference type="InterPro" id="IPR000014">
    <property type="entry name" value="PAS"/>
</dbReference>
<proteinExistence type="predicted"/>
<evidence type="ECO:0000313" key="10">
    <source>
        <dbReference type="EMBL" id="AJF05765.1"/>
    </source>
</evidence>
<dbReference type="PROSITE" id="PS50109">
    <property type="entry name" value="HIS_KIN"/>
    <property type="match status" value="1"/>
</dbReference>
<evidence type="ECO:0000256" key="5">
    <source>
        <dbReference type="ARBA" id="ARBA00022777"/>
    </source>
</evidence>
<dbReference type="PRINTS" id="PR00344">
    <property type="entry name" value="BCTRLSENSOR"/>
</dbReference>
<dbReference type="GO" id="GO:0000155">
    <property type="term" value="F:phosphorelay sensor kinase activity"/>
    <property type="evidence" value="ECO:0007669"/>
    <property type="project" value="InterPro"/>
</dbReference>
<evidence type="ECO:0000256" key="4">
    <source>
        <dbReference type="ARBA" id="ARBA00022679"/>
    </source>
</evidence>
<evidence type="ECO:0000259" key="8">
    <source>
        <dbReference type="PROSITE" id="PS50112"/>
    </source>
</evidence>
<dbReference type="EMBL" id="CP010311">
    <property type="protein sequence ID" value="AJF05765.1"/>
    <property type="molecule type" value="Genomic_DNA"/>
</dbReference>
<dbReference type="AlphaFoldDB" id="A0A0B5FNY4"/>
<dbReference type="SMART" id="SM00387">
    <property type="entry name" value="HATPase_c"/>
    <property type="match status" value="1"/>
</dbReference>
<keyword evidence="6" id="KW-0175">Coiled coil</keyword>
<dbReference type="STRING" id="483547.GSUB_03100"/>
<dbReference type="InterPro" id="IPR035965">
    <property type="entry name" value="PAS-like_dom_sf"/>
</dbReference>
<feature type="domain" description="PAC" evidence="9">
    <location>
        <begin position="102"/>
        <end position="152"/>
    </location>
</feature>
<dbReference type="OrthoDB" id="5522808at2"/>
<dbReference type="EC" id="2.7.13.3" evidence="2"/>
<dbReference type="InterPro" id="IPR005467">
    <property type="entry name" value="His_kinase_dom"/>
</dbReference>
<dbReference type="CDD" id="cd00082">
    <property type="entry name" value="HisKA"/>
    <property type="match status" value="1"/>
</dbReference>
<keyword evidence="5" id="KW-0418">Kinase</keyword>
<dbReference type="Gene3D" id="3.30.450.40">
    <property type="match status" value="1"/>
</dbReference>
<dbReference type="CDD" id="cd00075">
    <property type="entry name" value="HATPase"/>
    <property type="match status" value="1"/>
</dbReference>
<reference evidence="10 11" key="1">
    <citation type="journal article" date="2015" name="Genome Announc.">
        <title>Genomes of Geoalkalibacter ferrihydriticus Z-0531T and Geoalkalibacter subterraneus Red1T, Two Haloalkaliphilic Metal-Reducing Deltaproteobacteria.</title>
        <authorList>
            <person name="Badalamenti J.P."/>
            <person name="Krajmalnik-Brown R."/>
            <person name="Torres C.I."/>
            <person name="Bond D.R."/>
        </authorList>
    </citation>
    <scope>NUCLEOTIDE SEQUENCE [LARGE SCALE GENOMIC DNA]</scope>
    <source>
        <strain evidence="10 11">Red1</strain>
    </source>
</reference>
<protein>
    <recommendedName>
        <fullName evidence="2">histidine kinase</fullName>
        <ecNumber evidence="2">2.7.13.3</ecNumber>
    </recommendedName>
</protein>
<evidence type="ECO:0000313" key="11">
    <source>
        <dbReference type="Proteomes" id="UP000035036"/>
    </source>
</evidence>
<dbReference type="InterPro" id="IPR029016">
    <property type="entry name" value="GAF-like_dom_sf"/>
</dbReference>
<comment type="catalytic activity">
    <reaction evidence="1">
        <text>ATP + protein L-histidine = ADP + protein N-phospho-L-histidine.</text>
        <dbReference type="EC" id="2.7.13.3"/>
    </reaction>
</comment>
<dbReference type="InterPro" id="IPR000700">
    <property type="entry name" value="PAS-assoc_C"/>
</dbReference>
<dbReference type="RefSeq" id="WP_040199149.1">
    <property type="nucleotide sequence ID" value="NZ_CP010311.1"/>
</dbReference>
<dbReference type="SUPFAM" id="SSF55874">
    <property type="entry name" value="ATPase domain of HSP90 chaperone/DNA topoisomerase II/histidine kinase"/>
    <property type="match status" value="1"/>
</dbReference>
<dbReference type="PANTHER" id="PTHR43047">
    <property type="entry name" value="TWO-COMPONENT HISTIDINE PROTEIN KINASE"/>
    <property type="match status" value="1"/>
</dbReference>
<dbReference type="HOGENOM" id="CLU_435310_0_0_7"/>
<name>A0A0B5FNY4_9BACT</name>
<dbReference type="GO" id="GO:0009927">
    <property type="term" value="F:histidine phosphotransfer kinase activity"/>
    <property type="evidence" value="ECO:0007669"/>
    <property type="project" value="TreeGrafter"/>
</dbReference>
<sequence length="628" mass="70440">MPCKKHLQTQTEKLQKEHEDLRRQIEAAQKRFQHIFDHAGDALFFIDPTDGRLLQVNPQGERMLGYSQEEIRRQSLSVLFPGRQMRRYLRLVRRVMRDGYGEEPALQLRRKDGEKLIGAVHARLGQLGEHQIVHGVIRDVTRFRQAENALRRRNRELVLLNEIARNIAGRSGLDELLQTILEDVIAVLEAHGGGIFLVRDEGTTLQLAVHRNISSDVLTDIRNVPPGLGLAGRVAASGHPQGSADVQTDLRLRSHAIRNAGWRGFQAIPLTAQEQTVGVLFLFNHDRRVLNHDERSLLMAIGHQVGTAIQGAELFEALKWQNRLTKASNRELQRSRRKLSDNLTRVQDHNRELKRLERMKSNFMALASHELRTPLTCVISGTQFLRDNLAGRLPPDEVQLFDAVLQGAQRLDTIVRDMLEAARLETNSLYLAREKVDLAVLLRNLGDEFSSVLSQRQLSFDLQPPPHPLELTGDAFHLKRTLSRLMENAVKYTPSGGEIAVHSRLRCFAEVQAERSALAPFSPNFFRDTIGGPLVQITVRDTGIGIQPGEHLRVFDKFYEIGEIDAHSTSRTRFGGKGVGLGLTLVKGMVEAHGGMVWLESCTGQQPGSAFHLLLPVSLDSVMGAAYG</sequence>
<dbReference type="Pfam" id="PF13185">
    <property type="entry name" value="GAF_2"/>
    <property type="match status" value="1"/>
</dbReference>
<feature type="coiled-coil region" evidence="6">
    <location>
        <begin position="4"/>
        <end position="31"/>
    </location>
</feature>
<evidence type="ECO:0000259" key="7">
    <source>
        <dbReference type="PROSITE" id="PS50109"/>
    </source>
</evidence>
<keyword evidence="3" id="KW-0597">Phosphoprotein</keyword>
<dbReference type="Pfam" id="PF02518">
    <property type="entry name" value="HATPase_c"/>
    <property type="match status" value="1"/>
</dbReference>
<dbReference type="Gene3D" id="1.10.287.130">
    <property type="match status" value="1"/>
</dbReference>
<dbReference type="SUPFAM" id="SSF47384">
    <property type="entry name" value="Homodimeric domain of signal transducing histidine kinase"/>
    <property type="match status" value="1"/>
</dbReference>
<dbReference type="NCBIfam" id="TIGR00229">
    <property type="entry name" value="sensory_box"/>
    <property type="match status" value="1"/>
</dbReference>
<feature type="coiled-coil region" evidence="6">
    <location>
        <begin position="329"/>
        <end position="366"/>
    </location>
</feature>
<evidence type="ECO:0000256" key="2">
    <source>
        <dbReference type="ARBA" id="ARBA00012438"/>
    </source>
</evidence>
<evidence type="ECO:0000256" key="1">
    <source>
        <dbReference type="ARBA" id="ARBA00000085"/>
    </source>
</evidence>
<organism evidence="10 11">
    <name type="scientific">Geoalkalibacter subterraneus</name>
    <dbReference type="NCBI Taxonomy" id="483547"/>
    <lineage>
        <taxon>Bacteria</taxon>
        <taxon>Pseudomonadati</taxon>
        <taxon>Thermodesulfobacteriota</taxon>
        <taxon>Desulfuromonadia</taxon>
        <taxon>Desulfuromonadales</taxon>
        <taxon>Geoalkalibacteraceae</taxon>
        <taxon>Geoalkalibacter</taxon>
    </lineage>
</organism>
<dbReference type="InterPro" id="IPR003661">
    <property type="entry name" value="HisK_dim/P_dom"/>
</dbReference>
<evidence type="ECO:0000256" key="6">
    <source>
        <dbReference type="SAM" id="Coils"/>
    </source>
</evidence>
<gene>
    <name evidence="10" type="ORF">GSUB_03100</name>
</gene>
<keyword evidence="4" id="KW-0808">Transferase</keyword>
<dbReference type="SMART" id="SM00065">
    <property type="entry name" value="GAF"/>
    <property type="match status" value="1"/>
</dbReference>
<dbReference type="Pfam" id="PF00512">
    <property type="entry name" value="HisKA"/>
    <property type="match status" value="1"/>
</dbReference>
<dbReference type="Proteomes" id="UP000035036">
    <property type="component" value="Chromosome"/>
</dbReference>
<feature type="domain" description="Histidine kinase" evidence="7">
    <location>
        <begin position="366"/>
        <end position="619"/>
    </location>
</feature>
<evidence type="ECO:0000256" key="3">
    <source>
        <dbReference type="ARBA" id="ARBA00022553"/>
    </source>
</evidence>